<dbReference type="RefSeq" id="WP_277579768.1">
    <property type="nucleotide sequence ID" value="NZ_JANRMI010000007.1"/>
</dbReference>
<accession>A0ABT6DNC2</accession>
<organism evidence="2 3">
    <name type="scientific">Bdellovibrio svalbardensis</name>
    <dbReference type="NCBI Taxonomy" id="2972972"/>
    <lineage>
        <taxon>Bacteria</taxon>
        <taxon>Pseudomonadati</taxon>
        <taxon>Bdellovibrionota</taxon>
        <taxon>Bdellovibrionia</taxon>
        <taxon>Bdellovibrionales</taxon>
        <taxon>Pseudobdellovibrionaceae</taxon>
        <taxon>Bdellovibrio</taxon>
    </lineage>
</organism>
<evidence type="ECO:0000313" key="3">
    <source>
        <dbReference type="Proteomes" id="UP001152321"/>
    </source>
</evidence>
<reference evidence="2" key="1">
    <citation type="submission" date="2022-08" db="EMBL/GenBank/DDBJ databases">
        <title>Novel Bdellovibrio Species Isolated from Svalbard: Designation Bdellovibrio svalbardensis.</title>
        <authorList>
            <person name="Mitchell R.J."/>
            <person name="Choi S.Y."/>
        </authorList>
    </citation>
    <scope>NUCLEOTIDE SEQUENCE</scope>
    <source>
        <strain evidence="2">PAP01</strain>
    </source>
</reference>
<dbReference type="InterPro" id="IPR005025">
    <property type="entry name" value="FMN_Rdtase-like_dom"/>
</dbReference>
<dbReference type="Proteomes" id="UP001152321">
    <property type="component" value="Unassembled WGS sequence"/>
</dbReference>
<dbReference type="InterPro" id="IPR050712">
    <property type="entry name" value="NAD(P)H-dep_reductase"/>
</dbReference>
<dbReference type="PANTHER" id="PTHR30543:SF21">
    <property type="entry name" value="NAD(P)H-DEPENDENT FMN REDUCTASE LOT6"/>
    <property type="match status" value="1"/>
</dbReference>
<gene>
    <name evidence="2" type="ORF">NWE73_18065</name>
</gene>
<evidence type="ECO:0000259" key="1">
    <source>
        <dbReference type="Pfam" id="PF03358"/>
    </source>
</evidence>
<evidence type="ECO:0000313" key="2">
    <source>
        <dbReference type="EMBL" id="MDG0818293.1"/>
    </source>
</evidence>
<dbReference type="InterPro" id="IPR029039">
    <property type="entry name" value="Flavoprotein-like_sf"/>
</dbReference>
<dbReference type="Pfam" id="PF03358">
    <property type="entry name" value="FMN_red"/>
    <property type="match status" value="1"/>
</dbReference>
<dbReference type="EMBL" id="JANRMI010000007">
    <property type="protein sequence ID" value="MDG0818293.1"/>
    <property type="molecule type" value="Genomic_DNA"/>
</dbReference>
<feature type="domain" description="NADPH-dependent FMN reductase-like" evidence="1">
    <location>
        <begin position="1"/>
        <end position="150"/>
    </location>
</feature>
<dbReference type="SUPFAM" id="SSF52218">
    <property type="entry name" value="Flavoproteins"/>
    <property type="match status" value="1"/>
</dbReference>
<proteinExistence type="predicted"/>
<protein>
    <submittedName>
        <fullName evidence="2">NAD(P)H-dependent oxidoreductase</fullName>
    </submittedName>
</protein>
<dbReference type="PANTHER" id="PTHR30543">
    <property type="entry name" value="CHROMATE REDUCTASE"/>
    <property type="match status" value="1"/>
</dbReference>
<comment type="caution">
    <text evidence="2">The sequence shown here is derived from an EMBL/GenBank/DDBJ whole genome shotgun (WGS) entry which is preliminary data.</text>
</comment>
<dbReference type="Gene3D" id="3.40.50.360">
    <property type="match status" value="1"/>
</dbReference>
<keyword evidence="3" id="KW-1185">Reference proteome</keyword>
<name>A0ABT6DNC2_9BACT</name>
<sequence length="205" mass="23403">MKIFLFAPVLRHGSFNKKLIRIAHEIVSNFPEVQAELHEFNEFPMPVYDGDLETTEGIPDGVKSLAKKISEADAIIISSPEYNGSMPGPFKNAVDWLSRLNPVPLEGKQICLIGASQGYFAAIKGNFHSRVPLHVLKAYVYPDYFGVAYAQKAFDEKDQLKDPKQKELLQNLLQNFIHYASRTETPFDRLNEFFEEQKHQQHPPQ</sequence>